<sequence>MHFATNVSRVLAQSLGTRSSMLQGWIGWIHEFERSVTTGFRNNMSPNDIGDCLKAHLELLALKASLMNGIFGYLVLRDALPKFLSLVATDSNLLIEQHNGGMVISFHRIINTHRYELTKFAVHDVLTVLLLGVPLLVEYGYDGDHEPENPMFEWIHGIPATFLEVMAQINSRRTGSRVRLDDWQTLEERVLFWKSRYAMLNDAPVPGSDDAERVAVQEGWRHLLLIYIYMGVCGASSDDPRVQGSVSRIFQLASSVRSSQIGMHMLPQCVVQAGIAARMEKHRVAVYQKLMSFTGPRLWLFDGPQYSQFLYHLWRGVGEGGRAVTWDDYVRSRQAIIST</sequence>
<organism evidence="1 2">
    <name type="scientific">Rhizoctonia solani</name>
    <dbReference type="NCBI Taxonomy" id="456999"/>
    <lineage>
        <taxon>Eukaryota</taxon>
        <taxon>Fungi</taxon>
        <taxon>Dikarya</taxon>
        <taxon>Basidiomycota</taxon>
        <taxon>Agaricomycotina</taxon>
        <taxon>Agaricomycetes</taxon>
        <taxon>Cantharellales</taxon>
        <taxon>Ceratobasidiaceae</taxon>
        <taxon>Rhizoctonia</taxon>
    </lineage>
</organism>
<dbReference type="Proteomes" id="UP000650582">
    <property type="component" value="Unassembled WGS sequence"/>
</dbReference>
<comment type="caution">
    <text evidence="1">The sequence shown here is derived from an EMBL/GenBank/DDBJ whole genome shotgun (WGS) entry which is preliminary data.</text>
</comment>
<reference evidence="1" key="1">
    <citation type="submission" date="2020-09" db="EMBL/GenBank/DDBJ databases">
        <title>Comparative genome analyses of four rice-infecting Rhizoctonia solani isolates reveal extensive enrichment of homogalacturonan modification genes.</title>
        <authorList>
            <person name="Lee D.-Y."/>
            <person name="Jeon J."/>
            <person name="Kim K.-T."/>
            <person name="Cheong K."/>
            <person name="Song H."/>
            <person name="Choi G."/>
            <person name="Ko J."/>
            <person name="Opiyo S.O."/>
            <person name="Zuo S."/>
            <person name="Madhav S."/>
            <person name="Lee Y.-H."/>
            <person name="Wang G.-L."/>
        </authorList>
    </citation>
    <scope>NUCLEOTIDE SEQUENCE</scope>
    <source>
        <strain evidence="1">AG1-IA YN-7</strain>
    </source>
</reference>
<evidence type="ECO:0000313" key="2">
    <source>
        <dbReference type="Proteomes" id="UP000650582"/>
    </source>
</evidence>
<evidence type="ECO:0000313" key="1">
    <source>
        <dbReference type="EMBL" id="KAF8685578.1"/>
    </source>
</evidence>
<dbReference type="EMBL" id="JACYCC010000021">
    <property type="protein sequence ID" value="KAF8685578.1"/>
    <property type="molecule type" value="Genomic_DNA"/>
</dbReference>
<gene>
    <name evidence="1" type="ORF">RHS04_00776</name>
</gene>
<dbReference type="InterPro" id="IPR021858">
    <property type="entry name" value="Fun_TF"/>
</dbReference>
<accession>A0A8H7HHJ2</accession>
<dbReference type="AlphaFoldDB" id="A0A8H7HHJ2"/>
<protein>
    <submittedName>
        <fullName evidence="1">Uncharacterized protein</fullName>
    </submittedName>
</protein>
<proteinExistence type="predicted"/>
<dbReference type="Pfam" id="PF11951">
    <property type="entry name" value="Fungal_trans_2"/>
    <property type="match status" value="1"/>
</dbReference>
<name>A0A8H7HHJ2_9AGAM</name>